<feature type="transmembrane region" description="Helical" evidence="9">
    <location>
        <begin position="312"/>
        <end position="333"/>
    </location>
</feature>
<keyword evidence="3" id="KW-1003">Cell membrane</keyword>
<dbReference type="InterPro" id="IPR001851">
    <property type="entry name" value="ABC_transp_permease"/>
</dbReference>
<evidence type="ECO:0000256" key="1">
    <source>
        <dbReference type="ARBA" id="ARBA00004651"/>
    </source>
</evidence>
<evidence type="ECO:0000256" key="7">
    <source>
        <dbReference type="ARBA" id="ARBA00023136"/>
    </source>
</evidence>
<dbReference type="EMBL" id="CAEZTG010000024">
    <property type="protein sequence ID" value="CAB4558950.1"/>
    <property type="molecule type" value="Genomic_DNA"/>
</dbReference>
<evidence type="ECO:0000256" key="4">
    <source>
        <dbReference type="ARBA" id="ARBA00022692"/>
    </source>
</evidence>
<comment type="similarity">
    <text evidence="8">Belongs to the binding-protein-dependent transport system permease family. LivHM subfamily.</text>
</comment>
<accession>A0A6J6DT16</accession>
<feature type="transmembrane region" description="Helical" evidence="9">
    <location>
        <begin position="193"/>
        <end position="216"/>
    </location>
</feature>
<feature type="transmembrane region" description="Helical" evidence="9">
    <location>
        <begin position="479"/>
        <end position="498"/>
    </location>
</feature>
<dbReference type="CDD" id="cd06582">
    <property type="entry name" value="TM_PBP1_LivH_like"/>
    <property type="match status" value="1"/>
</dbReference>
<dbReference type="Pfam" id="PF02653">
    <property type="entry name" value="BPD_transp_2"/>
    <property type="match status" value="2"/>
</dbReference>
<keyword evidence="4 9" id="KW-0812">Transmembrane</keyword>
<reference evidence="11" key="1">
    <citation type="submission" date="2020-05" db="EMBL/GenBank/DDBJ databases">
        <authorList>
            <person name="Chiriac C."/>
            <person name="Salcher M."/>
            <person name="Ghai R."/>
            <person name="Kavagutti S V."/>
        </authorList>
    </citation>
    <scope>NUCLEOTIDE SEQUENCE</scope>
</reference>
<evidence type="ECO:0000256" key="3">
    <source>
        <dbReference type="ARBA" id="ARBA00022475"/>
    </source>
</evidence>
<evidence type="ECO:0000313" key="11">
    <source>
        <dbReference type="EMBL" id="CAB4566364.1"/>
    </source>
</evidence>
<feature type="transmembrane region" description="Helical" evidence="9">
    <location>
        <begin position="678"/>
        <end position="700"/>
    </location>
</feature>
<feature type="transmembrane region" description="Helical" evidence="9">
    <location>
        <begin position="396"/>
        <end position="415"/>
    </location>
</feature>
<gene>
    <name evidence="10" type="ORF">UFOPK1603_00410</name>
    <name evidence="11" type="ORF">UFOPK1711_00234</name>
</gene>
<evidence type="ECO:0000256" key="6">
    <source>
        <dbReference type="ARBA" id="ARBA00022989"/>
    </source>
</evidence>
<feature type="transmembrane region" description="Helical" evidence="9">
    <location>
        <begin position="273"/>
        <end position="291"/>
    </location>
</feature>
<dbReference type="EMBL" id="CAEZTR010000008">
    <property type="protein sequence ID" value="CAB4566364.1"/>
    <property type="molecule type" value="Genomic_DNA"/>
</dbReference>
<feature type="transmembrane region" description="Helical" evidence="9">
    <location>
        <begin position="612"/>
        <end position="631"/>
    </location>
</feature>
<dbReference type="AlphaFoldDB" id="A0A6J6DT16"/>
<proteinExistence type="inferred from homology"/>
<protein>
    <submittedName>
        <fullName evidence="11">Unannotated protein</fullName>
    </submittedName>
</protein>
<keyword evidence="5" id="KW-0029">Amino-acid transport</keyword>
<feature type="transmembrane region" description="Helical" evidence="9">
    <location>
        <begin position="97"/>
        <end position="115"/>
    </location>
</feature>
<keyword evidence="2" id="KW-0813">Transport</keyword>
<name>A0A6J6DT16_9ZZZZ</name>
<sequence length="756" mass="81077">MQTFLQYTILGLAIGGSYFIAASGLVVTYTTSGIFNFAQGAIAMLAVFTYWQFRWGWNWPAPLALLMVLGVLAPLLGAALYQVVMKNLRGTSEVTKIIVPIGVMLGFQALATWVWNPTSSTPRQFQKFFGPNAFVHFGSIKVSWHEIIAFVIAIAIAVGIRLLFVRTRSGVAMRAVVDDPELLQLNGGRPERLAMISWAGGSFLAALAGILIQPMIGSAMSAGQLTLLVIDAFAAAMFGRLRSLPRTLAGALVIGLTTTYVIAYFPSKWTWSSSFRNSLPMIFLFIVLIVLPQDRLRGATVLRLRERFRMPSIRTAWIAGLVLMVVVFCLKVIMERTAVNTLTLALTFAIIALSLVLLTGFAGEINLAALSFGAIAVIVVYHFGTTGSGTDARTTLWGILLAAVVTALVGAVIALPALRLRGLYLALATMAFGVFVSRMVLTERNERDIFGLKFTIFTAGQLTIPKPKIGPFDFNSPDAFLFLCAGLFVVIGIGMVYLRHSGYGRRLAAMKDSPAASATLGMSVVRLKLSIFMMSAAIAGIGGVMMAAQIGTVNSDRFDILLSLSLMMITVVGGIGYISGALFAGLFLIAFVQMLDLTLKKFAVDYSSLEAIFLFFVSAVTVLPATIGITMGKNPSGAVSDIVNGLDQIKQSKSLVITLVGLEAAIWALTATDVITNWHFVILTMINLFIVPVIGGKVLLARAMRGVPKPVPPELIGIDRPFTSEDLAEMDRALDLEGVVVPSAGTVREGATGVSA</sequence>
<evidence type="ECO:0000256" key="5">
    <source>
        <dbReference type="ARBA" id="ARBA00022970"/>
    </source>
</evidence>
<feature type="transmembrane region" description="Helical" evidence="9">
    <location>
        <begin position="6"/>
        <end position="27"/>
    </location>
</feature>
<feature type="transmembrane region" description="Helical" evidence="9">
    <location>
        <begin position="34"/>
        <end position="53"/>
    </location>
</feature>
<feature type="transmembrane region" description="Helical" evidence="9">
    <location>
        <begin position="422"/>
        <end position="441"/>
    </location>
</feature>
<feature type="transmembrane region" description="Helical" evidence="9">
    <location>
        <begin position="59"/>
        <end position="85"/>
    </location>
</feature>
<feature type="transmembrane region" description="Helical" evidence="9">
    <location>
        <begin position="248"/>
        <end position="267"/>
    </location>
</feature>
<keyword evidence="7 9" id="KW-0472">Membrane</keyword>
<dbReference type="PANTHER" id="PTHR11795">
    <property type="entry name" value="BRANCHED-CHAIN AMINO ACID TRANSPORT SYSTEM PERMEASE PROTEIN LIVH"/>
    <property type="match status" value="1"/>
</dbReference>
<dbReference type="InterPro" id="IPR043428">
    <property type="entry name" value="LivM-like"/>
</dbReference>
<feature type="transmembrane region" description="Helical" evidence="9">
    <location>
        <begin position="147"/>
        <end position="164"/>
    </location>
</feature>
<dbReference type="GO" id="GO:0005886">
    <property type="term" value="C:plasma membrane"/>
    <property type="evidence" value="ECO:0007669"/>
    <property type="project" value="UniProtKB-SubCell"/>
</dbReference>
<feature type="transmembrane region" description="Helical" evidence="9">
    <location>
        <begin position="560"/>
        <end position="591"/>
    </location>
</feature>
<feature type="transmembrane region" description="Helical" evidence="9">
    <location>
        <begin position="529"/>
        <end position="548"/>
    </location>
</feature>
<evidence type="ECO:0000313" key="10">
    <source>
        <dbReference type="EMBL" id="CAB4558950.1"/>
    </source>
</evidence>
<keyword evidence="6 9" id="KW-1133">Transmembrane helix</keyword>
<evidence type="ECO:0000256" key="2">
    <source>
        <dbReference type="ARBA" id="ARBA00022448"/>
    </source>
</evidence>
<dbReference type="InterPro" id="IPR052157">
    <property type="entry name" value="BCAA_transport_permease"/>
</dbReference>
<feature type="transmembrane region" description="Helical" evidence="9">
    <location>
        <begin position="365"/>
        <end position="384"/>
    </location>
</feature>
<dbReference type="PANTHER" id="PTHR11795:SF445">
    <property type="entry name" value="AMINO ACID ABC TRANSPORTER PERMEASE PROTEIN"/>
    <property type="match status" value="1"/>
</dbReference>
<dbReference type="GO" id="GO:0006865">
    <property type="term" value="P:amino acid transport"/>
    <property type="evidence" value="ECO:0007669"/>
    <property type="project" value="UniProtKB-KW"/>
</dbReference>
<feature type="transmembrane region" description="Helical" evidence="9">
    <location>
        <begin position="222"/>
        <end position="241"/>
    </location>
</feature>
<dbReference type="GO" id="GO:0015658">
    <property type="term" value="F:branched-chain amino acid transmembrane transporter activity"/>
    <property type="evidence" value="ECO:0007669"/>
    <property type="project" value="InterPro"/>
</dbReference>
<dbReference type="CDD" id="cd06581">
    <property type="entry name" value="TM_PBP1_LivM_like"/>
    <property type="match status" value="1"/>
</dbReference>
<evidence type="ECO:0000256" key="9">
    <source>
        <dbReference type="SAM" id="Phobius"/>
    </source>
</evidence>
<evidence type="ECO:0000256" key="8">
    <source>
        <dbReference type="ARBA" id="ARBA00037998"/>
    </source>
</evidence>
<feature type="transmembrane region" description="Helical" evidence="9">
    <location>
        <begin position="339"/>
        <end position="358"/>
    </location>
</feature>
<comment type="subcellular location">
    <subcellularLocation>
        <location evidence="1">Cell membrane</location>
        <topology evidence="1">Multi-pass membrane protein</topology>
    </subcellularLocation>
</comment>
<organism evidence="11">
    <name type="scientific">freshwater metagenome</name>
    <dbReference type="NCBI Taxonomy" id="449393"/>
    <lineage>
        <taxon>unclassified sequences</taxon>
        <taxon>metagenomes</taxon>
        <taxon>ecological metagenomes</taxon>
    </lineage>
</organism>